<accession>A0ABQ0JCJ4</accession>
<reference evidence="2" key="2">
    <citation type="submission" date="2014-09" db="EMBL/GenBank/DDBJ databases">
        <authorList>
            <consortium name="NBRP consortium"/>
            <person name="Sawabe T."/>
            <person name="Meirelles P."/>
            <person name="Nakanishi M."/>
            <person name="Sayaka M."/>
            <person name="Hattori M."/>
            <person name="Ohkuma M."/>
        </authorList>
    </citation>
    <scope>NUCLEOTIDE SEQUENCE [LARGE SCALE GENOMIC DNA]</scope>
    <source>
        <strain evidence="2">JCM 19239</strain>
    </source>
</reference>
<reference evidence="2" key="1">
    <citation type="submission" date="2014-09" db="EMBL/GenBank/DDBJ databases">
        <title>Vibrio variabilis JCM 19239. (C206) whole genome shotgun sequence.</title>
        <authorList>
            <person name="Sawabe T."/>
            <person name="Meirelles P."/>
            <person name="Nakanishi M."/>
            <person name="Sayaka M."/>
            <person name="Hattori M."/>
            <person name="Ohkuma M."/>
        </authorList>
    </citation>
    <scope>NUCLEOTIDE SEQUENCE [LARGE SCALE GENOMIC DNA]</scope>
    <source>
        <strain evidence="2">JCM 19239</strain>
    </source>
</reference>
<dbReference type="Proteomes" id="UP000029223">
    <property type="component" value="Unassembled WGS sequence"/>
</dbReference>
<organism evidence="1 2">
    <name type="scientific">Vibrio variabilis</name>
    <dbReference type="NCBI Taxonomy" id="990271"/>
    <lineage>
        <taxon>Bacteria</taxon>
        <taxon>Pseudomonadati</taxon>
        <taxon>Pseudomonadota</taxon>
        <taxon>Gammaproteobacteria</taxon>
        <taxon>Vibrionales</taxon>
        <taxon>Vibrionaceae</taxon>
        <taxon>Vibrio</taxon>
    </lineage>
</organism>
<evidence type="ECO:0008006" key="3">
    <source>
        <dbReference type="Google" id="ProtNLM"/>
    </source>
</evidence>
<comment type="caution">
    <text evidence="1">The sequence shown here is derived from an EMBL/GenBank/DDBJ whole genome shotgun (WGS) entry which is preliminary data.</text>
</comment>
<evidence type="ECO:0000313" key="1">
    <source>
        <dbReference type="EMBL" id="GAL26496.1"/>
    </source>
</evidence>
<evidence type="ECO:0000313" key="2">
    <source>
        <dbReference type="Proteomes" id="UP000029223"/>
    </source>
</evidence>
<gene>
    <name evidence="1" type="ORF">JCM19239_5331</name>
</gene>
<keyword evidence="2" id="KW-1185">Reference proteome</keyword>
<dbReference type="EMBL" id="BBMS01000019">
    <property type="protein sequence ID" value="GAL26496.1"/>
    <property type="molecule type" value="Genomic_DNA"/>
</dbReference>
<protein>
    <recommendedName>
        <fullName evidence="3">ABC transporter permease</fullName>
    </recommendedName>
</protein>
<name>A0ABQ0JCJ4_9VIBR</name>
<sequence>MRTIIANKTWITLLSLTALVIATFVSSYPAMGMSNGDIDLCLPVA</sequence>
<proteinExistence type="predicted"/>